<evidence type="ECO:0000256" key="2">
    <source>
        <dbReference type="ARBA" id="ARBA00023276"/>
    </source>
</evidence>
<dbReference type="CDD" id="cd15482">
    <property type="entry name" value="Sialidase_non-viral"/>
    <property type="match status" value="1"/>
</dbReference>
<dbReference type="InterPro" id="IPR028203">
    <property type="entry name" value="PSII_CF48-like_dom"/>
</dbReference>
<name>A0A518AHD3_9BACT</name>
<dbReference type="InterPro" id="IPR015943">
    <property type="entry name" value="WD40/YVTN_repeat-like_dom_sf"/>
</dbReference>
<evidence type="ECO:0000256" key="4">
    <source>
        <dbReference type="SAM" id="SignalP"/>
    </source>
</evidence>
<dbReference type="OrthoDB" id="226401at2"/>
<accession>A0A518AHD3</accession>
<dbReference type="EMBL" id="CP036278">
    <property type="protein sequence ID" value="QDU54148.1"/>
    <property type="molecule type" value="Genomic_DNA"/>
</dbReference>
<gene>
    <name evidence="6" type="ORF">Pan181_03280</name>
</gene>
<sequence precursor="true">MTWTTRIFVSLLAIFTLASPIYAQSLAAQLQSGRSRRANNAQTLDQVLADDATLHDVTFVDAQHGWAVGDRGVILSTDDGGAHWTAQRSGVTCPLLSVSFADDQRGWIVGGSAAPLTHRTTGVVLRTMDGGAHWQTVDTPTLPRLTFVKFFDAAHGVATGYGSSFYPAGMFATRDGGKSWQALASRSQSTWLAADFVDADTGYLAGAHGARGVVFDREIHAPPLGSTDLREPRALCAVSTTEAWLVGSDGQVLHSTDSGTTWQPPTSPPLSLSVAMERGWQWNAVAAVGSHVWIAGMPGSVIAYSADAGASWTPQATGLSLPIEQLAFVDTQRGWAVGAAGTIVATDDGGRTWRRQRGGGRAAMLTVVGASQQMPLEATARYAAGDGYRTAIVPLFGSTPTADTTIDKHRTAEALVACGGEAQPPLWSDDLPALAYHASPEQLLAELNRMSDGQATERLVAKMVLAIRGWRPEVILVSHNRNAAGSAADRLVEALLEQAIVRAADPTQEVNLAGLGVGAWQVKRTVGLLPAGERGTIRMATDDFVPALGGSPSHQASTARGLLFSEHTIPAPLVEMEIIKQLAGLATSTRDPFAGLNLPSGGDARRPVIMSNPSDLDRLRKLTQKRGQLVRLLEYTEGSPIWSGQVVQLTAGLDTESGGELLYQLAEGYRSTGRQAMAADTLYLLARRYPDHPLTEQALGWLVQYYASGEIAHLTVRRQAKEIRERPLANVDRSQPGTPPPAELPQDQGGGTNDLDADGRLERATALGDYLSSNRPAMYAEPALRFPLAVASRKLGFDNTADRYFMVLAKQDVAAGWSTAAQAETWLAKPDELPPNKPVATCKAIAEPPHLDGQFDEPFWQQARAFRVETQAGRDDLTAASVQLARDENFLYIAIRAPRMAGETYPEENGPRARDADLSAFDRVKLSFDIDRDYSSAYELTVDCRGWTSDACWGDRSWNPKWYVAQRLTPQEWSVEIAVPWSEMSEEGPALLDAWCLRATRETSHGHAASWTGTADHSPDAFGLLLFR</sequence>
<dbReference type="PANTHER" id="PTHR47199">
    <property type="entry name" value="PHOTOSYSTEM II STABILITY/ASSEMBLY FACTOR HCF136, CHLOROPLASTIC"/>
    <property type="match status" value="1"/>
</dbReference>
<organism evidence="6 7">
    <name type="scientific">Aeoliella mucimassa</name>
    <dbReference type="NCBI Taxonomy" id="2527972"/>
    <lineage>
        <taxon>Bacteria</taxon>
        <taxon>Pseudomonadati</taxon>
        <taxon>Planctomycetota</taxon>
        <taxon>Planctomycetia</taxon>
        <taxon>Pirellulales</taxon>
        <taxon>Lacipirellulaceae</taxon>
        <taxon>Aeoliella</taxon>
    </lineage>
</organism>
<dbReference type="SUPFAM" id="SSF49344">
    <property type="entry name" value="CBD9-like"/>
    <property type="match status" value="1"/>
</dbReference>
<dbReference type="SUPFAM" id="SSF110296">
    <property type="entry name" value="Oligoxyloglucan reducing end-specific cellobiohydrolase"/>
    <property type="match status" value="2"/>
</dbReference>
<feature type="chain" id="PRO_5022101765" evidence="4">
    <location>
        <begin position="24"/>
        <end position="1028"/>
    </location>
</feature>
<feature type="domain" description="Photosynthesis system II assembly factor Ycf48/Hcf136-like" evidence="5">
    <location>
        <begin position="48"/>
        <end position="183"/>
    </location>
</feature>
<feature type="region of interest" description="Disordered" evidence="3">
    <location>
        <begin position="725"/>
        <end position="757"/>
    </location>
</feature>
<keyword evidence="7" id="KW-1185">Reference proteome</keyword>
<dbReference type="GO" id="GO:0009523">
    <property type="term" value="C:photosystem II"/>
    <property type="evidence" value="ECO:0007669"/>
    <property type="project" value="UniProtKB-KW"/>
</dbReference>
<dbReference type="GO" id="GO:0015979">
    <property type="term" value="P:photosynthesis"/>
    <property type="evidence" value="ECO:0007669"/>
    <property type="project" value="UniProtKB-KW"/>
</dbReference>
<dbReference type="AlphaFoldDB" id="A0A518AHD3"/>
<feature type="signal peptide" evidence="4">
    <location>
        <begin position="1"/>
        <end position="23"/>
    </location>
</feature>
<evidence type="ECO:0000256" key="1">
    <source>
        <dbReference type="ARBA" id="ARBA00022531"/>
    </source>
</evidence>
<dbReference type="Proteomes" id="UP000315750">
    <property type="component" value="Chromosome"/>
</dbReference>
<evidence type="ECO:0000256" key="3">
    <source>
        <dbReference type="SAM" id="MobiDB-lite"/>
    </source>
</evidence>
<keyword evidence="4" id="KW-0732">Signal</keyword>
<dbReference type="PANTHER" id="PTHR47199:SF2">
    <property type="entry name" value="PHOTOSYSTEM II STABILITY_ASSEMBLY FACTOR HCF136, CHLOROPLASTIC"/>
    <property type="match status" value="1"/>
</dbReference>
<dbReference type="Pfam" id="PF14870">
    <property type="entry name" value="PSII_BNR"/>
    <property type="match status" value="2"/>
</dbReference>
<proteinExistence type="predicted"/>
<dbReference type="Gene3D" id="2.130.10.10">
    <property type="entry name" value="YVTN repeat-like/Quinoprotein amine dehydrogenase"/>
    <property type="match status" value="2"/>
</dbReference>
<keyword evidence="2" id="KW-0604">Photosystem II</keyword>
<protein>
    <submittedName>
        <fullName evidence="6">Ycf48-like protein</fullName>
    </submittedName>
</protein>
<feature type="domain" description="Photosynthesis system II assembly factor Ycf48/Hcf136-like" evidence="5">
    <location>
        <begin position="239"/>
        <end position="314"/>
    </location>
</feature>
<dbReference type="KEGG" id="amuc:Pan181_03280"/>
<dbReference type="RefSeq" id="WP_145245166.1">
    <property type="nucleotide sequence ID" value="NZ_CP036278.1"/>
</dbReference>
<evidence type="ECO:0000313" key="6">
    <source>
        <dbReference type="EMBL" id="QDU54148.1"/>
    </source>
</evidence>
<reference evidence="6 7" key="1">
    <citation type="submission" date="2019-02" db="EMBL/GenBank/DDBJ databases">
        <title>Deep-cultivation of Planctomycetes and their phenomic and genomic characterization uncovers novel biology.</title>
        <authorList>
            <person name="Wiegand S."/>
            <person name="Jogler M."/>
            <person name="Boedeker C."/>
            <person name="Pinto D."/>
            <person name="Vollmers J."/>
            <person name="Rivas-Marin E."/>
            <person name="Kohn T."/>
            <person name="Peeters S.H."/>
            <person name="Heuer A."/>
            <person name="Rast P."/>
            <person name="Oberbeckmann S."/>
            <person name="Bunk B."/>
            <person name="Jeske O."/>
            <person name="Meyerdierks A."/>
            <person name="Storesund J.E."/>
            <person name="Kallscheuer N."/>
            <person name="Luecker S."/>
            <person name="Lage O.M."/>
            <person name="Pohl T."/>
            <person name="Merkel B.J."/>
            <person name="Hornburger P."/>
            <person name="Mueller R.-W."/>
            <person name="Bruemmer F."/>
            <person name="Labrenz M."/>
            <person name="Spormann A.M."/>
            <person name="Op den Camp H."/>
            <person name="Overmann J."/>
            <person name="Amann R."/>
            <person name="Jetten M.S.M."/>
            <person name="Mascher T."/>
            <person name="Medema M.H."/>
            <person name="Devos D.P."/>
            <person name="Kaster A.-K."/>
            <person name="Ovreas L."/>
            <person name="Rohde M."/>
            <person name="Galperin M.Y."/>
            <person name="Jogler C."/>
        </authorList>
    </citation>
    <scope>NUCLEOTIDE SEQUENCE [LARGE SCALE GENOMIC DNA]</scope>
    <source>
        <strain evidence="6 7">Pan181</strain>
    </source>
</reference>
<evidence type="ECO:0000259" key="5">
    <source>
        <dbReference type="Pfam" id="PF14870"/>
    </source>
</evidence>
<evidence type="ECO:0000313" key="7">
    <source>
        <dbReference type="Proteomes" id="UP000315750"/>
    </source>
</evidence>
<keyword evidence="1" id="KW-0602">Photosynthesis</keyword>
<dbReference type="Gene3D" id="2.60.40.1190">
    <property type="match status" value="1"/>
</dbReference>